<accession>A0ABY6VT66</accession>
<keyword evidence="3" id="KW-1185">Reference proteome</keyword>
<name>A0ABY6VT66_9BURK</name>
<feature type="region of interest" description="Disordered" evidence="1">
    <location>
        <begin position="26"/>
        <end position="55"/>
    </location>
</feature>
<evidence type="ECO:0000256" key="1">
    <source>
        <dbReference type="SAM" id="MobiDB-lite"/>
    </source>
</evidence>
<evidence type="ECO:0000313" key="2">
    <source>
        <dbReference type="EMBL" id="VVD85786.1"/>
    </source>
</evidence>
<feature type="region of interest" description="Disordered" evidence="1">
    <location>
        <begin position="400"/>
        <end position="432"/>
    </location>
</feature>
<dbReference type="EMBL" id="CABPRV010000002">
    <property type="protein sequence ID" value="VVD85786.1"/>
    <property type="molecule type" value="Genomic_DNA"/>
</dbReference>
<comment type="caution">
    <text evidence="2">The sequence shown here is derived from an EMBL/GenBank/DDBJ whole genome shotgun (WGS) entry which is preliminary data.</text>
</comment>
<evidence type="ECO:0008006" key="4">
    <source>
        <dbReference type="Google" id="ProtNLM"/>
    </source>
</evidence>
<organism evidence="2 3">
    <name type="scientific">Pandoraea capi</name>
    <dbReference type="NCBI Taxonomy" id="2508286"/>
    <lineage>
        <taxon>Bacteria</taxon>
        <taxon>Pseudomonadati</taxon>
        <taxon>Pseudomonadota</taxon>
        <taxon>Betaproteobacteria</taxon>
        <taxon>Burkholderiales</taxon>
        <taxon>Burkholderiaceae</taxon>
        <taxon>Pandoraea</taxon>
    </lineage>
</organism>
<dbReference type="Pfam" id="PF26363">
    <property type="entry name" value="Phospholipase-like"/>
    <property type="match status" value="1"/>
</dbReference>
<dbReference type="Gene3D" id="3.40.50.1820">
    <property type="entry name" value="alpha/beta hydrolase"/>
    <property type="match status" value="1"/>
</dbReference>
<dbReference type="Proteomes" id="UP000366065">
    <property type="component" value="Unassembled WGS sequence"/>
</dbReference>
<reference evidence="2 3" key="1">
    <citation type="submission" date="2019-08" db="EMBL/GenBank/DDBJ databases">
        <authorList>
            <person name="Peeters C."/>
        </authorList>
    </citation>
    <scope>NUCLEOTIDE SEQUENCE [LARGE SCALE GENOMIC DNA]</scope>
    <source>
        <strain evidence="2 3">LMG 20602</strain>
    </source>
</reference>
<protein>
    <recommendedName>
        <fullName evidence="4">Phospholipase</fullName>
    </recommendedName>
</protein>
<evidence type="ECO:0000313" key="3">
    <source>
        <dbReference type="Proteomes" id="UP000366065"/>
    </source>
</evidence>
<dbReference type="RefSeq" id="WP_174980863.1">
    <property type="nucleotide sequence ID" value="NZ_CABPRV010000002.1"/>
</dbReference>
<feature type="compositionally biased region" description="Polar residues" evidence="1">
    <location>
        <begin position="32"/>
        <end position="49"/>
    </location>
</feature>
<gene>
    <name evidence="2" type="ORF">PCA20602_01366</name>
</gene>
<dbReference type="InterPro" id="IPR029058">
    <property type="entry name" value="AB_hydrolase_fold"/>
</dbReference>
<dbReference type="SUPFAM" id="SSF53474">
    <property type="entry name" value="alpha/beta-Hydrolases"/>
    <property type="match status" value="1"/>
</dbReference>
<proteinExistence type="predicted"/>
<sequence>MQISTGALRPTIYASLLTARAANEPHAPAAPTFNTPRKASETLAHTTDSAEPWAGHTRQISERRLADDQWRRTLQNMGALPLPDSAPLSDRPHPLNDRLHKLTQVWLDALKNSSFRSGDRVRTEFDSLSESIRRQQADVYRNVVAQMTPLVGPDAAHDSAQETSKLVAIARRVDEIDAWIASREGRRTPSDLLEQRNVMAAALVNHDVYFDEAVPHILPARVQRLRNYDRNGPGQSGYFGAVYTDSLGDKIIVANRGTEMGISGRSGIDWQQNIRQAFGFSSAQYDEAMNMAKSLAREHSPSKLIFTGHSLGGGLASAQTSVVPGANGLTFDTAGLHNRTVARHSAMPASTRVKAYHVNGEALSVVQEAIQGAESLARRTPLLGRAMTWAGRMALPRPVGERIGVPPASRQPSNAGPAAEPYSGDNVAPPAGVRGAIQKHSMAQMIHSLFDQLPKKRLSREDLALPGFTT</sequence>